<reference evidence="3" key="1">
    <citation type="journal article" date="2019" name="Int. J. Syst. Evol. Microbiol.">
        <title>The Global Catalogue of Microorganisms (GCM) 10K type strain sequencing project: providing services to taxonomists for standard genome sequencing and annotation.</title>
        <authorList>
            <consortium name="The Broad Institute Genomics Platform"/>
            <consortium name="The Broad Institute Genome Sequencing Center for Infectious Disease"/>
            <person name="Wu L."/>
            <person name="Ma J."/>
        </authorList>
    </citation>
    <scope>NUCLEOTIDE SEQUENCE [LARGE SCALE GENOMIC DNA]</scope>
    <source>
        <strain evidence="3">JCM 12165</strain>
    </source>
</reference>
<keyword evidence="1" id="KW-1133">Transmembrane helix</keyword>
<keyword evidence="1" id="KW-0472">Membrane</keyword>
<dbReference type="InterPro" id="IPR020076">
    <property type="entry name" value="DUF2768"/>
</dbReference>
<name>A0ABV9NSN0_9BACI</name>
<dbReference type="EMBL" id="JBHSGK010000003">
    <property type="protein sequence ID" value="MFC4735906.1"/>
    <property type="molecule type" value="Genomic_DNA"/>
</dbReference>
<protein>
    <submittedName>
        <fullName evidence="2">DUF2768 domain-containing protein</fullName>
    </submittedName>
</protein>
<organism evidence="2 3">
    <name type="scientific">Bacillus daqingensis</name>
    <dbReference type="NCBI Taxonomy" id="872396"/>
    <lineage>
        <taxon>Bacteria</taxon>
        <taxon>Bacillati</taxon>
        <taxon>Bacillota</taxon>
        <taxon>Bacilli</taxon>
        <taxon>Bacillales</taxon>
        <taxon>Bacillaceae</taxon>
        <taxon>Bacillus</taxon>
    </lineage>
</organism>
<proteinExistence type="predicted"/>
<keyword evidence="1" id="KW-0812">Transmembrane</keyword>
<dbReference type="Proteomes" id="UP001595896">
    <property type="component" value="Unassembled WGS sequence"/>
</dbReference>
<feature type="transmembrane region" description="Helical" evidence="1">
    <location>
        <begin position="17"/>
        <end position="37"/>
    </location>
</feature>
<feature type="transmembrane region" description="Helical" evidence="1">
    <location>
        <begin position="49"/>
        <end position="69"/>
    </location>
</feature>
<sequence>MEPRGGMRMFEDPLMKMWVSFIAMGLMFVSVIITIFTKEKLRGVLRYSLLTISFICIIVSGLIVFLVTFSGPVPE</sequence>
<dbReference type="Pfam" id="PF10966">
    <property type="entry name" value="DUF2768"/>
    <property type="match status" value="1"/>
</dbReference>
<gene>
    <name evidence="2" type="ORF">ACFO4L_04835</name>
</gene>
<dbReference type="RefSeq" id="WP_377908542.1">
    <property type="nucleotide sequence ID" value="NZ_JBHSGK010000003.1"/>
</dbReference>
<accession>A0ABV9NSN0</accession>
<keyword evidence="3" id="KW-1185">Reference proteome</keyword>
<evidence type="ECO:0000313" key="3">
    <source>
        <dbReference type="Proteomes" id="UP001595896"/>
    </source>
</evidence>
<evidence type="ECO:0000256" key="1">
    <source>
        <dbReference type="SAM" id="Phobius"/>
    </source>
</evidence>
<comment type="caution">
    <text evidence="2">The sequence shown here is derived from an EMBL/GenBank/DDBJ whole genome shotgun (WGS) entry which is preliminary data.</text>
</comment>
<evidence type="ECO:0000313" key="2">
    <source>
        <dbReference type="EMBL" id="MFC4735906.1"/>
    </source>
</evidence>